<feature type="compositionally biased region" description="Basic and acidic residues" evidence="1">
    <location>
        <begin position="309"/>
        <end position="325"/>
    </location>
</feature>
<keyword evidence="3" id="KW-1185">Reference proteome</keyword>
<feature type="compositionally biased region" description="Basic and acidic residues" evidence="1">
    <location>
        <begin position="394"/>
        <end position="407"/>
    </location>
</feature>
<dbReference type="Proteomes" id="UP000694853">
    <property type="component" value="Unplaced"/>
</dbReference>
<dbReference type="SUPFAM" id="SSF46565">
    <property type="entry name" value="Chaperone J-domain"/>
    <property type="match status" value="1"/>
</dbReference>
<feature type="compositionally biased region" description="Basic residues" evidence="1">
    <location>
        <begin position="329"/>
        <end position="340"/>
    </location>
</feature>
<dbReference type="Pfam" id="PF11926">
    <property type="entry name" value="DUF3444"/>
    <property type="match status" value="1"/>
</dbReference>
<evidence type="ECO:0000259" key="2">
    <source>
        <dbReference type="PROSITE" id="PS50076"/>
    </source>
</evidence>
<organism evidence="3 4">
    <name type="scientific">Abrus precatorius</name>
    <name type="common">Indian licorice</name>
    <name type="synonym">Glycine abrus</name>
    <dbReference type="NCBI Taxonomy" id="3816"/>
    <lineage>
        <taxon>Eukaryota</taxon>
        <taxon>Viridiplantae</taxon>
        <taxon>Streptophyta</taxon>
        <taxon>Embryophyta</taxon>
        <taxon>Tracheophyta</taxon>
        <taxon>Spermatophyta</taxon>
        <taxon>Magnoliopsida</taxon>
        <taxon>eudicotyledons</taxon>
        <taxon>Gunneridae</taxon>
        <taxon>Pentapetalae</taxon>
        <taxon>rosids</taxon>
        <taxon>fabids</taxon>
        <taxon>Fabales</taxon>
        <taxon>Fabaceae</taxon>
        <taxon>Papilionoideae</taxon>
        <taxon>50 kb inversion clade</taxon>
        <taxon>NPAAA clade</taxon>
        <taxon>indigoferoid/millettioid clade</taxon>
        <taxon>Abreae</taxon>
        <taxon>Abrus</taxon>
    </lineage>
</organism>
<sequence length="730" mass="81508">MDCNKDEAVRARQIAESRMQRGEFVEALKFATKAKSLYANVENIAQIIAVCQVHNAAHNKLFGSDMDWYAILQTEGLADEATVKKQYRKLALLLHPDKNKFAGAEAAFKLIGEANGVLSDQVKRSLYDMKFKASVRVAAPKTPLHPSNENVFATKNHGNATNYQKGFYSNPASSNQQSELSTFWTSCQHCNTKYQYYTHVVNATLRCQKCLKAFKAHAFSFGYQGVTLVYTTVNIKKERPTHGHPKPACNPVSIKKCDTGVGGLCKGEESKDGCVPASKAMESQSSKNVGSKRVRQSAPDARESSNAGKGDDVKDGNVRENDVDPSRLNVRRSSRQKHHVSYMETSDVDDFQGPLKKPQQSGSFDANEVEKENVPAGGGSSSNNNPAGAIDQSTEVRNKVSNPHEETSSCNKSKVKQSHAQGEKVSESDFDLRTSEEENCSPLNSNVCSSPEIIHCPDADFNDFEKDKAEGCFAVNQLWAIYDTADAMPRFYALVKKVTSPFKLQINWLEPDPDDECEIDWNDADLPIGCGKFKLGGSQKTTDRSMFSHQMQCVKGSGKRSYLVYPCKGETWAIFRDWDIKWSSNLENYLGHDFQYVEIISDFAENVGIEVAYLRKVEGFVSLFQKMKNGVNLFRVQPNELYRFSHRIPSYKMTGNERKGVPRGSFELDPAALHTNIFEVGDSGNVKMVNGTFNTVVEQGVANEYWRGKISQSLEDHQRDSERMDNGRQT</sequence>
<dbReference type="Pfam" id="PF00226">
    <property type="entry name" value="DnaJ"/>
    <property type="match status" value="1"/>
</dbReference>
<name>A0A8B8MGA1_ABRPR</name>
<dbReference type="InterPro" id="IPR056988">
    <property type="entry name" value="Zn_ribbon_pln"/>
</dbReference>
<dbReference type="AlphaFoldDB" id="A0A8B8MGA1"/>
<feature type="region of interest" description="Disordered" evidence="1">
    <location>
        <begin position="268"/>
        <end position="444"/>
    </location>
</feature>
<protein>
    <submittedName>
        <fullName evidence="4">Uncharacterized protein LOC113873604</fullName>
    </submittedName>
</protein>
<dbReference type="PRINTS" id="PR00625">
    <property type="entry name" value="JDOMAIN"/>
</dbReference>
<evidence type="ECO:0000313" key="4">
    <source>
        <dbReference type="RefSeq" id="XP_027367600.1"/>
    </source>
</evidence>
<dbReference type="RefSeq" id="XP_027367600.1">
    <property type="nucleotide sequence ID" value="XM_027511799.1"/>
</dbReference>
<dbReference type="Gene3D" id="1.10.287.110">
    <property type="entry name" value="DnaJ domain"/>
    <property type="match status" value="1"/>
</dbReference>
<dbReference type="InterPro" id="IPR001623">
    <property type="entry name" value="DnaJ_domain"/>
</dbReference>
<dbReference type="OrthoDB" id="10250354at2759"/>
<accession>A0A8B8MGA1</accession>
<feature type="compositionally biased region" description="Basic and acidic residues" evidence="1">
    <location>
        <begin position="421"/>
        <end position="436"/>
    </location>
</feature>
<dbReference type="PROSITE" id="PS50076">
    <property type="entry name" value="DNAJ_2"/>
    <property type="match status" value="1"/>
</dbReference>
<dbReference type="CDD" id="cd06257">
    <property type="entry name" value="DnaJ"/>
    <property type="match status" value="1"/>
</dbReference>
<dbReference type="GeneID" id="113873604"/>
<dbReference type="SMART" id="SM00271">
    <property type="entry name" value="DnaJ"/>
    <property type="match status" value="1"/>
</dbReference>
<reference evidence="3" key="1">
    <citation type="journal article" date="2019" name="Toxins">
        <title>Detection of Abrin-Like and Prepropulchellin-Like Toxin Genes and Transcripts Using Whole Genome Sequencing and Full-Length Transcript Sequencing of Abrus precatorius.</title>
        <authorList>
            <person name="Hovde B.T."/>
            <person name="Daligault H.E."/>
            <person name="Hanschen E.R."/>
            <person name="Kunde Y.A."/>
            <person name="Johnson M.B."/>
            <person name="Starkenburg S.R."/>
            <person name="Johnson S.L."/>
        </authorList>
    </citation>
    <scope>NUCLEOTIDE SEQUENCE [LARGE SCALE GENOMIC DNA]</scope>
</reference>
<dbReference type="InterPro" id="IPR024593">
    <property type="entry name" value="DUF3444"/>
</dbReference>
<reference evidence="4" key="2">
    <citation type="submission" date="2025-08" db="UniProtKB">
        <authorList>
            <consortium name="RefSeq"/>
        </authorList>
    </citation>
    <scope>IDENTIFICATION</scope>
    <source>
        <tissue evidence="4">Young leaves</tissue>
    </source>
</reference>
<dbReference type="PANTHER" id="PTHR45089">
    <property type="entry name" value="DNAJ HEAT SHOCK AMINO-TERMINAL DOMAIN PROTEIN-RELATED"/>
    <property type="match status" value="1"/>
</dbReference>
<feature type="domain" description="J" evidence="2">
    <location>
        <begin position="67"/>
        <end position="131"/>
    </location>
</feature>
<dbReference type="InterPro" id="IPR036869">
    <property type="entry name" value="J_dom_sf"/>
</dbReference>
<evidence type="ECO:0000256" key="1">
    <source>
        <dbReference type="SAM" id="MobiDB-lite"/>
    </source>
</evidence>
<evidence type="ECO:0000313" key="3">
    <source>
        <dbReference type="Proteomes" id="UP000694853"/>
    </source>
</evidence>
<proteinExistence type="predicted"/>
<dbReference type="Pfam" id="PF23551">
    <property type="entry name" value="Zn_ribbon_20"/>
    <property type="match status" value="1"/>
</dbReference>
<dbReference type="PANTHER" id="PTHR45089:SF26">
    <property type="entry name" value="DNAJ HEAT SHOCK AMINO-TERMINAL DOMAIN PROTEIN"/>
    <property type="match status" value="1"/>
</dbReference>
<gene>
    <name evidence="4" type="primary">LOC113873604</name>
</gene>
<dbReference type="KEGG" id="aprc:113873604"/>